<evidence type="ECO:0000313" key="2">
    <source>
        <dbReference type="Proteomes" id="UP000271125"/>
    </source>
</evidence>
<proteinExistence type="predicted"/>
<comment type="caution">
    <text evidence="1">The sequence shown here is derived from an EMBL/GenBank/DDBJ whole genome shotgun (WGS) entry which is preliminary data.</text>
</comment>
<gene>
    <name evidence="1" type="ORF">DRP43_04895</name>
</gene>
<reference evidence="1 2" key="1">
    <citation type="submission" date="2018-06" db="EMBL/GenBank/DDBJ databases">
        <title>Extensive metabolic versatility and redundancy in microbially diverse, dynamic hydrothermal sediments.</title>
        <authorList>
            <person name="Dombrowski N."/>
            <person name="Teske A."/>
            <person name="Baker B.J."/>
        </authorList>
    </citation>
    <scope>NUCLEOTIDE SEQUENCE [LARGE SCALE GENOMIC DNA]</scope>
    <source>
        <strain evidence="1">B10_G13</strain>
    </source>
</reference>
<dbReference type="InterPro" id="IPR021457">
    <property type="entry name" value="DUF3108"/>
</dbReference>
<sequence>MNSDTSQLPFKIGEELIFQVNYGILNGGTFTMSITENDTVSGHKCYHIKSRTKTNKFFDIIYKVRDKIDSYWDMEKLVSRKYVKK</sequence>
<organism evidence="1 2">
    <name type="scientific">candidate division TA06 bacterium</name>
    <dbReference type="NCBI Taxonomy" id="2250710"/>
    <lineage>
        <taxon>Bacteria</taxon>
        <taxon>Bacteria division TA06</taxon>
    </lineage>
</organism>
<dbReference type="EMBL" id="QNBD01000225">
    <property type="protein sequence ID" value="RKX68984.1"/>
    <property type="molecule type" value="Genomic_DNA"/>
</dbReference>
<feature type="non-terminal residue" evidence="1">
    <location>
        <position position="85"/>
    </location>
</feature>
<protein>
    <submittedName>
        <fullName evidence="1">Uncharacterized protein</fullName>
    </submittedName>
</protein>
<dbReference type="AlphaFoldDB" id="A0A660SDV8"/>
<name>A0A660SDV8_UNCT6</name>
<accession>A0A660SDV8</accession>
<dbReference type="Pfam" id="PF11306">
    <property type="entry name" value="DUF3108"/>
    <property type="match status" value="1"/>
</dbReference>
<evidence type="ECO:0000313" key="1">
    <source>
        <dbReference type="EMBL" id="RKX68984.1"/>
    </source>
</evidence>
<dbReference type="Proteomes" id="UP000271125">
    <property type="component" value="Unassembled WGS sequence"/>
</dbReference>